<comment type="subcellular location">
    <subcellularLocation>
        <location evidence="1">Cell membrane</location>
        <topology evidence="1">Multi-pass membrane protein</topology>
    </subcellularLocation>
</comment>
<dbReference type="Pfam" id="PF00664">
    <property type="entry name" value="ABC_membrane"/>
    <property type="match status" value="1"/>
</dbReference>
<keyword evidence="9 11" id="KW-1133">Transmembrane helix</keyword>
<dbReference type="AlphaFoldDB" id="A0A9X2X6D5"/>
<dbReference type="PROSITE" id="PS00211">
    <property type="entry name" value="ABC_TRANSPORTER_1"/>
    <property type="match status" value="1"/>
</dbReference>
<dbReference type="GO" id="GO:0005524">
    <property type="term" value="F:ATP binding"/>
    <property type="evidence" value="ECO:0007669"/>
    <property type="project" value="UniProtKB-KW"/>
</dbReference>
<dbReference type="InterPro" id="IPR011527">
    <property type="entry name" value="ABC1_TM_dom"/>
</dbReference>
<keyword evidence="10 11" id="KW-0472">Membrane</keyword>
<comment type="caution">
    <text evidence="14">The sequence shown here is derived from an EMBL/GenBank/DDBJ whole genome shotgun (WGS) entry which is preliminary data.</text>
</comment>
<evidence type="ECO:0000256" key="6">
    <source>
        <dbReference type="ARBA" id="ARBA00022692"/>
    </source>
</evidence>
<evidence type="ECO:0000256" key="7">
    <source>
        <dbReference type="ARBA" id="ARBA00022741"/>
    </source>
</evidence>
<dbReference type="RefSeq" id="WP_261514946.1">
    <property type="nucleotide sequence ID" value="NZ_JAODNV010000007.1"/>
</dbReference>
<dbReference type="SUPFAM" id="SSF52540">
    <property type="entry name" value="P-loop containing nucleoside triphosphate hydrolases"/>
    <property type="match status" value="1"/>
</dbReference>
<dbReference type="FunFam" id="3.40.50.300:FF:000221">
    <property type="entry name" value="Multidrug ABC transporter ATP-binding protein"/>
    <property type="match status" value="1"/>
</dbReference>
<dbReference type="Gene3D" id="3.40.50.300">
    <property type="entry name" value="P-loop containing nucleotide triphosphate hydrolases"/>
    <property type="match status" value="1"/>
</dbReference>
<dbReference type="GO" id="GO:0034040">
    <property type="term" value="F:ATPase-coupled lipid transmembrane transporter activity"/>
    <property type="evidence" value="ECO:0007669"/>
    <property type="project" value="TreeGrafter"/>
</dbReference>
<evidence type="ECO:0000256" key="2">
    <source>
        <dbReference type="ARBA" id="ARBA00005417"/>
    </source>
</evidence>
<evidence type="ECO:0000256" key="10">
    <source>
        <dbReference type="ARBA" id="ARBA00023136"/>
    </source>
</evidence>
<evidence type="ECO:0000256" key="4">
    <source>
        <dbReference type="ARBA" id="ARBA00022475"/>
    </source>
</evidence>
<keyword evidence="8 14" id="KW-0067">ATP-binding</keyword>
<name>A0A9X2X6D5_9HYPH</name>
<dbReference type="InterPro" id="IPR003439">
    <property type="entry name" value="ABC_transporter-like_ATP-bd"/>
</dbReference>
<feature type="transmembrane region" description="Helical" evidence="11">
    <location>
        <begin position="34"/>
        <end position="55"/>
    </location>
</feature>
<evidence type="ECO:0000259" key="13">
    <source>
        <dbReference type="PROSITE" id="PS50929"/>
    </source>
</evidence>
<evidence type="ECO:0000313" key="14">
    <source>
        <dbReference type="EMBL" id="MCT8990102.1"/>
    </source>
</evidence>
<dbReference type="PROSITE" id="PS50929">
    <property type="entry name" value="ABC_TM1F"/>
    <property type="match status" value="1"/>
</dbReference>
<gene>
    <name evidence="14" type="ORF">NYR54_07315</name>
</gene>
<dbReference type="PROSITE" id="PS50893">
    <property type="entry name" value="ABC_TRANSPORTER_2"/>
    <property type="match status" value="1"/>
</dbReference>
<dbReference type="PANTHER" id="PTHR24221">
    <property type="entry name" value="ATP-BINDING CASSETTE SUB-FAMILY B"/>
    <property type="match status" value="1"/>
</dbReference>
<reference evidence="14" key="1">
    <citation type="submission" date="2022-08" db="EMBL/GenBank/DDBJ databases">
        <title>Chelativorans sichuanense sp. nov., a paraffin oil-degrading bacterium isolated from a mixture of oil-based drill cuttings and paddy soil.</title>
        <authorList>
            <person name="Yu J."/>
            <person name="Liu H."/>
            <person name="Chen Q."/>
        </authorList>
    </citation>
    <scope>NUCLEOTIDE SEQUENCE</scope>
    <source>
        <strain evidence="14">SCAU 2101</strain>
    </source>
</reference>
<dbReference type="GO" id="GO:0016887">
    <property type="term" value="F:ATP hydrolysis activity"/>
    <property type="evidence" value="ECO:0007669"/>
    <property type="project" value="InterPro"/>
</dbReference>
<evidence type="ECO:0000256" key="5">
    <source>
        <dbReference type="ARBA" id="ARBA00022597"/>
    </source>
</evidence>
<keyword evidence="5" id="KW-0762">Sugar transport</keyword>
<evidence type="ECO:0000256" key="9">
    <source>
        <dbReference type="ARBA" id="ARBA00022989"/>
    </source>
</evidence>
<keyword evidence="4" id="KW-1003">Cell membrane</keyword>
<evidence type="ECO:0000256" key="1">
    <source>
        <dbReference type="ARBA" id="ARBA00004651"/>
    </source>
</evidence>
<evidence type="ECO:0000313" key="15">
    <source>
        <dbReference type="Proteomes" id="UP001149009"/>
    </source>
</evidence>
<sequence length="618" mass="67952">MERKERRTGPDRGEVIAVLRRVVAENGSDFLPQYGLATLCMLAIAATTAFSAWIMRDVVDQIFVEERWDALGWICASIIAAFVIRGFATYGQAVLLALVGNNIVARYQTRIFDHLMRLDMAYFTATRSGQLAAQIAQNVTGIRDLLNMTLAAVARDAVSLVGLVVVMVWMDPLLSLIALVIGPPLVYAVNYLMRRLRTVTREAVEVNARLLGAMQESVQGIAIIKAFTMEEVLAQKIAGLIAYAENRSNKIARVSERLGPVTESLAGFAIAAVIAYAGWRAAVSAEPPGSVFAFITALLLAYDPVRKLARVQVNVERALVNARMIYEILDLEPRQEDVPGAKELVVSRGDVVFDRVRFAYDGHRPVLRDVSFEARAGKTTAIVGPSGAGKSTLFALIQRFYDLDGGRITIDGQDIALVTKRSLRGAIAYVSQHPYLFEGTIRDNIRYGRPDATDAEIEEAARLANAEEFILQQPQGYETLVGENGVSLSGGQRQRLSIARAIVRRAPILLLDEATSALDNESEAKVQEALERVMKNRTTLVIAHRLSTVVNADHIVVLEDGMLVEEGTHRTLVKKPHGVYARFYRMQSQKAEDLLEYGAGQSLADGQGLEENIEEKRG</sequence>
<accession>A0A9X2X6D5</accession>
<dbReference type="InterPro" id="IPR027417">
    <property type="entry name" value="P-loop_NTPase"/>
</dbReference>
<dbReference type="Proteomes" id="UP001149009">
    <property type="component" value="Unassembled WGS sequence"/>
</dbReference>
<keyword evidence="6 11" id="KW-0812">Transmembrane</keyword>
<organism evidence="14 15">
    <name type="scientific">Chelativorans petroleitrophicus</name>
    <dbReference type="NCBI Taxonomy" id="2975484"/>
    <lineage>
        <taxon>Bacteria</taxon>
        <taxon>Pseudomonadati</taxon>
        <taxon>Pseudomonadota</taxon>
        <taxon>Alphaproteobacteria</taxon>
        <taxon>Hyphomicrobiales</taxon>
        <taxon>Phyllobacteriaceae</taxon>
        <taxon>Chelativorans</taxon>
    </lineage>
</organism>
<dbReference type="PANTHER" id="PTHR24221:SF654">
    <property type="entry name" value="ATP-BINDING CASSETTE SUB-FAMILY B MEMBER 6"/>
    <property type="match status" value="1"/>
</dbReference>
<dbReference type="InterPro" id="IPR036640">
    <property type="entry name" value="ABC1_TM_sf"/>
</dbReference>
<feature type="domain" description="ABC transporter" evidence="12">
    <location>
        <begin position="351"/>
        <end position="585"/>
    </location>
</feature>
<dbReference type="Gene3D" id="1.20.1560.10">
    <property type="entry name" value="ABC transporter type 1, transmembrane domain"/>
    <property type="match status" value="1"/>
</dbReference>
<evidence type="ECO:0000256" key="8">
    <source>
        <dbReference type="ARBA" id="ARBA00022840"/>
    </source>
</evidence>
<proteinExistence type="inferred from homology"/>
<dbReference type="CDD" id="cd18552">
    <property type="entry name" value="ABC_6TM_MsbA_like"/>
    <property type="match status" value="1"/>
</dbReference>
<evidence type="ECO:0000256" key="11">
    <source>
        <dbReference type="SAM" id="Phobius"/>
    </source>
</evidence>
<dbReference type="GO" id="GO:0005886">
    <property type="term" value="C:plasma membrane"/>
    <property type="evidence" value="ECO:0007669"/>
    <property type="project" value="UniProtKB-SubCell"/>
</dbReference>
<dbReference type="InterPro" id="IPR017871">
    <property type="entry name" value="ABC_transporter-like_CS"/>
</dbReference>
<dbReference type="CDD" id="cd03249">
    <property type="entry name" value="ABC_MTABC3_MDL1_MDL2"/>
    <property type="match status" value="1"/>
</dbReference>
<dbReference type="GO" id="GO:0140359">
    <property type="term" value="F:ABC-type transporter activity"/>
    <property type="evidence" value="ECO:0007669"/>
    <property type="project" value="InterPro"/>
</dbReference>
<evidence type="ECO:0000256" key="3">
    <source>
        <dbReference type="ARBA" id="ARBA00022448"/>
    </source>
</evidence>
<dbReference type="EMBL" id="JAODNV010000007">
    <property type="protein sequence ID" value="MCT8990102.1"/>
    <property type="molecule type" value="Genomic_DNA"/>
</dbReference>
<dbReference type="SMART" id="SM00382">
    <property type="entry name" value="AAA"/>
    <property type="match status" value="1"/>
</dbReference>
<dbReference type="Pfam" id="PF00005">
    <property type="entry name" value="ABC_tran"/>
    <property type="match status" value="1"/>
</dbReference>
<dbReference type="InterPro" id="IPR039421">
    <property type="entry name" value="Type_1_exporter"/>
</dbReference>
<comment type="similarity">
    <text evidence="2">Belongs to the ABC transporter superfamily.</text>
</comment>
<keyword evidence="3" id="KW-0813">Transport</keyword>
<protein>
    <submittedName>
        <fullName evidence="14">ABC transporter ATP-binding protein/permease</fullName>
    </submittedName>
</protein>
<keyword evidence="15" id="KW-1185">Reference proteome</keyword>
<dbReference type="SUPFAM" id="SSF90123">
    <property type="entry name" value="ABC transporter transmembrane region"/>
    <property type="match status" value="1"/>
</dbReference>
<keyword evidence="7" id="KW-0547">Nucleotide-binding</keyword>
<evidence type="ECO:0000259" key="12">
    <source>
        <dbReference type="PROSITE" id="PS50893"/>
    </source>
</evidence>
<dbReference type="InterPro" id="IPR003593">
    <property type="entry name" value="AAA+_ATPase"/>
</dbReference>
<feature type="domain" description="ABC transmembrane type-1" evidence="13">
    <location>
        <begin position="36"/>
        <end position="317"/>
    </location>
</feature>